<evidence type="ECO:0000259" key="7">
    <source>
        <dbReference type="PROSITE" id="PS51012"/>
    </source>
</evidence>
<dbReference type="PANTHER" id="PTHR43229:SF2">
    <property type="entry name" value="NODULATION PROTEIN J"/>
    <property type="match status" value="1"/>
</dbReference>
<evidence type="ECO:0000256" key="6">
    <source>
        <dbReference type="RuleBase" id="RU361157"/>
    </source>
</evidence>
<dbReference type="Pfam" id="PF01061">
    <property type="entry name" value="ABC2_membrane"/>
    <property type="match status" value="1"/>
</dbReference>
<evidence type="ECO:0000256" key="1">
    <source>
        <dbReference type="ARBA" id="ARBA00004141"/>
    </source>
</evidence>
<comment type="similarity">
    <text evidence="6">Belongs to the ABC-2 integral membrane protein family.</text>
</comment>
<feature type="domain" description="ABC transmembrane type-2" evidence="7">
    <location>
        <begin position="40"/>
        <end position="273"/>
    </location>
</feature>
<proteinExistence type="inferred from homology"/>
<dbReference type="AlphaFoldDB" id="A0A1T5IM58"/>
<dbReference type="GO" id="GO:0046677">
    <property type="term" value="P:response to antibiotic"/>
    <property type="evidence" value="ECO:0007669"/>
    <property type="project" value="UniProtKB-KW"/>
</dbReference>
<dbReference type="InterPro" id="IPR047817">
    <property type="entry name" value="ABC2_TM_bact-type"/>
</dbReference>
<keyword evidence="9" id="KW-1185">Reference proteome</keyword>
<dbReference type="InterPro" id="IPR051784">
    <property type="entry name" value="Nod_factor_ABC_transporter"/>
</dbReference>
<feature type="transmembrane region" description="Helical" evidence="6">
    <location>
        <begin position="248"/>
        <end position="270"/>
    </location>
</feature>
<evidence type="ECO:0000313" key="8">
    <source>
        <dbReference type="EMBL" id="SKC40247.1"/>
    </source>
</evidence>
<evidence type="ECO:0000313" key="9">
    <source>
        <dbReference type="Proteomes" id="UP000189777"/>
    </source>
</evidence>
<dbReference type="PIRSF" id="PIRSF006648">
    <property type="entry name" value="DrrB"/>
    <property type="match status" value="1"/>
</dbReference>
<dbReference type="RefSeq" id="WP_079570948.1">
    <property type="nucleotide sequence ID" value="NZ_FUZQ01000001.1"/>
</dbReference>
<evidence type="ECO:0000256" key="3">
    <source>
        <dbReference type="ARBA" id="ARBA00022989"/>
    </source>
</evidence>
<keyword evidence="4 6" id="KW-0472">Membrane</keyword>
<keyword evidence="6" id="KW-0813">Transport</keyword>
<protein>
    <recommendedName>
        <fullName evidence="6">Transport permease protein</fullName>
    </recommendedName>
</protein>
<keyword evidence="2 6" id="KW-0812">Transmembrane</keyword>
<dbReference type="Proteomes" id="UP000189777">
    <property type="component" value="Unassembled WGS sequence"/>
</dbReference>
<comment type="subcellular location">
    <subcellularLocation>
        <location evidence="6">Cell membrane</location>
        <topology evidence="6">Multi-pass membrane protein</topology>
    </subcellularLocation>
    <subcellularLocation>
        <location evidence="1">Membrane</location>
        <topology evidence="1">Multi-pass membrane protein</topology>
    </subcellularLocation>
</comment>
<feature type="transmembrane region" description="Helical" evidence="6">
    <location>
        <begin position="191"/>
        <end position="210"/>
    </location>
</feature>
<organism evidence="8 9">
    <name type="scientific">Krasilnikoviella flava</name>
    <dbReference type="NCBI Taxonomy" id="526729"/>
    <lineage>
        <taxon>Bacteria</taxon>
        <taxon>Bacillati</taxon>
        <taxon>Actinomycetota</taxon>
        <taxon>Actinomycetes</taxon>
        <taxon>Micrococcales</taxon>
        <taxon>Promicromonosporaceae</taxon>
        <taxon>Krasilnikoviella</taxon>
    </lineage>
</organism>
<dbReference type="OrthoDB" id="9255971at2"/>
<dbReference type="GO" id="GO:0043190">
    <property type="term" value="C:ATP-binding cassette (ABC) transporter complex"/>
    <property type="evidence" value="ECO:0007669"/>
    <property type="project" value="InterPro"/>
</dbReference>
<keyword evidence="3 6" id="KW-1133">Transmembrane helix</keyword>
<name>A0A1T5IM58_9MICO</name>
<evidence type="ECO:0000256" key="4">
    <source>
        <dbReference type="ARBA" id="ARBA00023136"/>
    </source>
</evidence>
<dbReference type="InterPro" id="IPR013525">
    <property type="entry name" value="ABC2_TM"/>
</dbReference>
<dbReference type="GO" id="GO:0140359">
    <property type="term" value="F:ABC-type transporter activity"/>
    <property type="evidence" value="ECO:0007669"/>
    <property type="project" value="InterPro"/>
</dbReference>
<gene>
    <name evidence="8" type="ORF">SAMN04324258_0691</name>
</gene>
<accession>A0A1T5IM58</accession>
<feature type="transmembrane region" description="Helical" evidence="6">
    <location>
        <begin position="80"/>
        <end position="102"/>
    </location>
</feature>
<keyword evidence="5" id="KW-0046">Antibiotic resistance</keyword>
<keyword evidence="6" id="KW-1003">Cell membrane</keyword>
<feature type="transmembrane region" description="Helical" evidence="6">
    <location>
        <begin position="160"/>
        <end position="184"/>
    </location>
</feature>
<dbReference type="PROSITE" id="PS51012">
    <property type="entry name" value="ABC_TM2"/>
    <property type="match status" value="1"/>
</dbReference>
<dbReference type="STRING" id="526729.SAMN04324258_0691"/>
<evidence type="ECO:0000256" key="2">
    <source>
        <dbReference type="ARBA" id="ARBA00022692"/>
    </source>
</evidence>
<reference evidence="8 9" key="1">
    <citation type="submission" date="2017-02" db="EMBL/GenBank/DDBJ databases">
        <authorList>
            <person name="Peterson S.W."/>
        </authorList>
    </citation>
    <scope>NUCLEOTIDE SEQUENCE [LARGE SCALE GENOMIC DNA]</scope>
    <source>
        <strain evidence="8 9">DSM 21481</strain>
    </source>
</reference>
<dbReference type="EMBL" id="FUZQ01000001">
    <property type="protein sequence ID" value="SKC40247.1"/>
    <property type="molecule type" value="Genomic_DNA"/>
</dbReference>
<feature type="transmembrane region" description="Helical" evidence="6">
    <location>
        <begin position="40"/>
        <end position="60"/>
    </location>
</feature>
<dbReference type="PRINTS" id="PR00164">
    <property type="entry name" value="ABC2TRNSPORT"/>
</dbReference>
<evidence type="ECO:0000256" key="5">
    <source>
        <dbReference type="ARBA" id="ARBA00023251"/>
    </source>
</evidence>
<dbReference type="InterPro" id="IPR000412">
    <property type="entry name" value="ABC_2_transport"/>
</dbReference>
<feature type="transmembrane region" description="Helical" evidence="6">
    <location>
        <begin position="123"/>
        <end position="148"/>
    </location>
</feature>
<dbReference type="PANTHER" id="PTHR43229">
    <property type="entry name" value="NODULATION PROTEIN J"/>
    <property type="match status" value="1"/>
</dbReference>
<sequence>MSTLTTDPTTTLRAPRRTGALTQAALLTGRQARQGMRVPVFMVMNLLQPMIWLLLFGQLFRSVIEIPGFAGGAEVSYLEYLTPGVVMMTAMGGAAWAGTTFVQDMDRGVMDRFLASPTSRGALLSASMAWYALLACAQALVVVGVAWLDGARFPGGVPGVLVMLVAVALLSCLFAALSGAVALLTRQQEALIGVSQLLTIPLMFLSSAVMDPALAPGWIATAARFNPFDWAVVVARDALQGFADPGAVWLHLGLLAAAVAVMGGLASLAFRAYRRAI</sequence>